<evidence type="ECO:0000313" key="2">
    <source>
        <dbReference type="Proteomes" id="UP000320300"/>
    </source>
</evidence>
<dbReference type="AlphaFoldDB" id="A0A521F9H7"/>
<dbReference type="Pfam" id="PF20475">
    <property type="entry name" value="DUF6717"/>
    <property type="match status" value="1"/>
</dbReference>
<keyword evidence="2" id="KW-1185">Reference proteome</keyword>
<accession>A0A521F9H7</accession>
<dbReference type="InterPro" id="IPR046562">
    <property type="entry name" value="DUF6717"/>
</dbReference>
<evidence type="ECO:0000313" key="1">
    <source>
        <dbReference type="EMBL" id="SMO92271.1"/>
    </source>
</evidence>
<dbReference type="OrthoDB" id="1095162at2"/>
<protein>
    <submittedName>
        <fullName evidence="1">Uncharacterized protein</fullName>
    </submittedName>
</protein>
<dbReference type="EMBL" id="FXTN01000010">
    <property type="protein sequence ID" value="SMO92271.1"/>
    <property type="molecule type" value="Genomic_DNA"/>
</dbReference>
<name>A0A521F9H7_9SPHI</name>
<organism evidence="1 2">
    <name type="scientific">Pedobacter westerhofensis</name>
    <dbReference type="NCBI Taxonomy" id="425512"/>
    <lineage>
        <taxon>Bacteria</taxon>
        <taxon>Pseudomonadati</taxon>
        <taxon>Bacteroidota</taxon>
        <taxon>Sphingobacteriia</taxon>
        <taxon>Sphingobacteriales</taxon>
        <taxon>Sphingobacteriaceae</taxon>
        <taxon>Pedobacter</taxon>
    </lineage>
</organism>
<reference evidence="1 2" key="1">
    <citation type="submission" date="2017-05" db="EMBL/GenBank/DDBJ databases">
        <authorList>
            <person name="Varghese N."/>
            <person name="Submissions S."/>
        </authorList>
    </citation>
    <scope>NUCLEOTIDE SEQUENCE [LARGE SCALE GENOMIC DNA]</scope>
    <source>
        <strain evidence="1 2">DSM 19036</strain>
    </source>
</reference>
<proteinExistence type="predicted"/>
<gene>
    <name evidence="1" type="ORF">SAMN06265348_110267</name>
</gene>
<dbReference type="Proteomes" id="UP000320300">
    <property type="component" value="Unassembled WGS sequence"/>
</dbReference>
<dbReference type="RefSeq" id="WP_142529967.1">
    <property type="nucleotide sequence ID" value="NZ_CBCSJO010000010.1"/>
</dbReference>
<sequence length="119" mass="13390">MKQTFKFYKTAAERWYIDLPEWTGSIDDLEMVQGADTMLDKVADGKNECRLILSDQPFEGADVITLLTDLTGLIGGGDYIMETYRGVSINQSMWICSVVTEVFDRVPSVIYVGYPDTDT</sequence>